<feature type="coiled-coil region" evidence="1">
    <location>
        <begin position="1495"/>
        <end position="1557"/>
    </location>
</feature>
<feature type="coiled-coil region" evidence="1">
    <location>
        <begin position="249"/>
        <end position="304"/>
    </location>
</feature>
<evidence type="ECO:0000256" key="1">
    <source>
        <dbReference type="SAM" id="Coils"/>
    </source>
</evidence>
<dbReference type="PANTHER" id="PTHR23159">
    <property type="entry name" value="CENTROSOMAL PROTEIN 2"/>
    <property type="match status" value="1"/>
</dbReference>
<proteinExistence type="predicted"/>
<organism evidence="2 3">
    <name type="scientific">Cichlidogyrus casuarinus</name>
    <dbReference type="NCBI Taxonomy" id="1844966"/>
    <lineage>
        <taxon>Eukaryota</taxon>
        <taxon>Metazoa</taxon>
        <taxon>Spiralia</taxon>
        <taxon>Lophotrochozoa</taxon>
        <taxon>Platyhelminthes</taxon>
        <taxon>Monogenea</taxon>
        <taxon>Monopisthocotylea</taxon>
        <taxon>Dactylogyridea</taxon>
        <taxon>Ancyrocephalidae</taxon>
        <taxon>Cichlidogyrus</taxon>
    </lineage>
</organism>
<feature type="coiled-coil region" evidence="1">
    <location>
        <begin position="1749"/>
        <end position="1776"/>
    </location>
</feature>
<evidence type="ECO:0000313" key="3">
    <source>
        <dbReference type="Proteomes" id="UP001626550"/>
    </source>
</evidence>
<sequence>MEKDEDLNLTPDLASHSFGPLVCSAYVQQTMSAQLGWATCFATLEKGLSALKESLSSWNQFDNTYSKIEDLLKRLQSLEKEVSLNLPGSEEEISKELENLREILHTEKGPVSDIDNLLRTLKLDLQRLPFAKELPFDSTEEDGARVSGALGLAFKKYLDLNSSFQDSKRELNLAAERLESNLKFWDVFNRKVAILESQLDDLAKETFESHKTDVLDSIKLIQNKAAQIKFDEIQDVKRKLEASLNSNGRLALSLTLSKLEDKQEELTKNLETSKKDCETYAEKLASLEQEKTSLEERVSYFNQMLVELKESGFWNTDLETGPFASINEYTNQLKLRKLETQSLKEKIALQISRKLDQEKTVFMRLFEHTALLSEDSLEPVQSAIDNVSKKLDESFNSLQMLSNLLERLNGLFGNSVQQFMEREYTFETCKCDSLEQVSDRASTLQSISTILEGIINQSESCSFETMLELASEIDSFEWTEKASTYCKELVKSFEMQNQEVRKNYEEFAKEILQEKQFWWNFNTHCDKLESRLEAMKQDFTAFLEAQTEECLVDSSPEVVQDKITTQLETLNRFFLAFDEESSADIETLSIMLDSANSDRKVTDLKMLSCFNLARNNCKNMSKELQIQITALTKQQSIAKSIVENMSELQKLFTENEKELQSIKTENSETSLFSLENLEKNSLTKQQRLVAELRDLQLEVETGSTAFRDFFEQALFIASRELEAWVTEINSCKSSVEDNLKDHHEIRELQTKSDQTLKQLQLELRQLLETELVVPQLGFRAKENQDFWVIELINSYEILHEKVHQFKDKELPKNLAVLQDRLQKFQVLSDSSLEFQEEELTHERLLTESIKILSIIKEDLKALDLAKRSYQELSVVHVTFDEFLGAELTKLQNQKQPSGLTIEEFNDSIQNSQQKISEAFNRIAERCSQDLDELKKLADHLVHHLISTSKRRIVSTASGPFNCTTLLESIRASSSMLMEGFETRIKSLKQIQIHWYGFTDRIKPISHWIEEERRRQSKQEKHSLQSLASSFALQEIHNKLEDQSQIEINKIRECRKKCFEMNALIEVVNTFLEDSKSQTFFSSMAKLASKIATSCLANLRAIKEELNARATETEERESTANEARLKINKFKTWHKETMQQIHELENLCRETDQRKESRTRCQSLLDQVRVLQPEQVQGANLLDVSVRELERFIGSYHSDFDIKNFGITSELASELNEVQSRLAQLLNKAEKDLMGLSDLKAMYENHDQLCIKFEEKLHMFDEYLISKNLISNLISSSKGVFSPDLREFINSELETKMQSVDQLKCTVNDRILKLSNEKRIWESWYKEASSYGESLKSISEALNTLKTKEFEALSGIKLAYEETKLQNSNLEKIAISLLSHAKEGKEMSGNFSKETFKQTTKRLQEQCAELQEMSKEMLDQFQSDKAGVETFTHNAALVTSWLDPMETQLREAITLSDKEKLVELQEKIRLRDESLPVAQMKSFCEQISLRLLPEASQEMREQITKLRMRLDSAMTEVEVALNKITDIEKNKRAWSTKLSKLEQKLERLDNTLLKAFQLPSILYCDPEESLVQKVVKGSTQNRDLRDILASLEELDNDIMELKSILHVGTDEITAQRAGELISKYEKMRGNLQIYLRHSNLIWDDLNTFHLTFVEADKWLISSTLRLQYLTQIVSDGTKGLEQLRKLLIVLMNQVSKFKSVQVARLGHLSEKVKDRFQEEMVALYETFMTTSLGRDSPTWSKLSTQLTFMVNRLLEGCEKLETMIKSIEERLNRDTEIWHTLQSSIKNCQEFILVSLVHAESHLPPAERKAMETKAEQLRTNLKAALHKAQNMLVGTNLGLESDSQSSEVSTTSEFLELFPETLRLLAKIEDHELDRNHLLDSTDLKVGADILHDAESLLRQFDDFAARLDREGRRAYLAKVKWKAQLALERELDQWYVEKSREFEGIMRITSDRVERNYGSESWYRSLDQLMNTAKLDALQRKVLDKGKVLEDARCTRLLLIEELRNEQFIKEGNFEKLLAQHASLLEAIDEALILRREIRLETEMANQANTHLSRGLDHLIQRLTGLGQAEIESLRNFWLELRTLEHVYEIWCNVDKLIRENLKIKSPVCRM</sequence>
<keyword evidence="3" id="KW-1185">Reference proteome</keyword>
<feature type="coiled-coil region" evidence="1">
    <location>
        <begin position="1095"/>
        <end position="1153"/>
    </location>
</feature>
<gene>
    <name evidence="2" type="primary">SPA2_2</name>
    <name evidence="2" type="ORF">Ciccas_009424</name>
</gene>
<dbReference type="PANTHER" id="PTHR23159:SF31">
    <property type="entry name" value="CENTROSOME-ASSOCIATED PROTEIN CEP250 ISOFORM X1"/>
    <property type="match status" value="1"/>
</dbReference>
<keyword evidence="1" id="KW-0175">Coiled coil</keyword>
<protein>
    <submittedName>
        <fullName evidence="2">Component of the polarisome</fullName>
    </submittedName>
</protein>
<name>A0ABD2PY17_9PLAT</name>
<comment type="caution">
    <text evidence="2">The sequence shown here is derived from an EMBL/GenBank/DDBJ whole genome shotgun (WGS) entry which is preliminary data.</text>
</comment>
<feature type="coiled-coil region" evidence="1">
    <location>
        <begin position="1392"/>
        <end position="1419"/>
    </location>
</feature>
<accession>A0ABD2PY17</accession>
<evidence type="ECO:0000313" key="2">
    <source>
        <dbReference type="EMBL" id="KAL3311988.1"/>
    </source>
</evidence>
<reference evidence="2 3" key="1">
    <citation type="submission" date="2024-11" db="EMBL/GenBank/DDBJ databases">
        <title>Adaptive evolution of stress response genes in parasites aligns with host niche diversity.</title>
        <authorList>
            <person name="Hahn C."/>
            <person name="Resl P."/>
        </authorList>
    </citation>
    <scope>NUCLEOTIDE SEQUENCE [LARGE SCALE GENOMIC DNA]</scope>
    <source>
        <strain evidence="2">EGGRZ-B1_66</strain>
        <tissue evidence="2">Body</tissue>
    </source>
</reference>
<dbReference type="Proteomes" id="UP001626550">
    <property type="component" value="Unassembled WGS sequence"/>
</dbReference>
<dbReference type="EMBL" id="JBJKFK010001923">
    <property type="protein sequence ID" value="KAL3311988.1"/>
    <property type="molecule type" value="Genomic_DNA"/>
</dbReference>